<dbReference type="PANTHER" id="PTHR40255">
    <property type="entry name" value="UPF0093 MEMBRANE PROTEIN SLR1790"/>
    <property type="match status" value="1"/>
</dbReference>
<evidence type="ECO:0000256" key="7">
    <source>
        <dbReference type="ARBA" id="ARBA00022692"/>
    </source>
</evidence>
<dbReference type="PANTHER" id="PTHR40255:SF1">
    <property type="entry name" value="PROTOPORPHYRINOGEN IX OXIDASE"/>
    <property type="match status" value="1"/>
</dbReference>
<feature type="transmembrane region" description="Helical" evidence="14">
    <location>
        <begin position="52"/>
        <end position="73"/>
    </location>
</feature>
<keyword evidence="17" id="KW-1185">Reference proteome</keyword>
<dbReference type="EMBL" id="MJMG01000001">
    <property type="protein sequence ID" value="OEY87127.1"/>
    <property type="molecule type" value="Genomic_DNA"/>
</dbReference>
<evidence type="ECO:0000256" key="2">
    <source>
        <dbReference type="ARBA" id="ARBA00005073"/>
    </source>
</evidence>
<name>A0A1E7QL38_WOLPI</name>
<evidence type="ECO:0000256" key="1">
    <source>
        <dbReference type="ARBA" id="ARBA00004651"/>
    </source>
</evidence>
<evidence type="ECO:0000256" key="4">
    <source>
        <dbReference type="ARBA" id="ARBA00017504"/>
    </source>
</evidence>
<evidence type="ECO:0000256" key="15">
    <source>
        <dbReference type="PIRNR" id="PIRNR004638"/>
    </source>
</evidence>
<feature type="transmembrane region" description="Helical" evidence="14">
    <location>
        <begin position="121"/>
        <end position="139"/>
    </location>
</feature>
<keyword evidence="5 14" id="KW-1003">Cell membrane</keyword>
<keyword evidence="7 14" id="KW-0812">Transmembrane</keyword>
<keyword evidence="12 14" id="KW-0472">Membrane</keyword>
<feature type="binding site" description="axial binding residue" evidence="14">
    <location>
        <position position="11"/>
    </location>
    <ligand>
        <name>heme</name>
        <dbReference type="ChEBI" id="CHEBI:30413"/>
    </ligand>
    <ligandPart>
        <name>Fe</name>
        <dbReference type="ChEBI" id="CHEBI:18248"/>
    </ligandPart>
</feature>
<dbReference type="GO" id="GO:0046872">
    <property type="term" value="F:metal ion binding"/>
    <property type="evidence" value="ECO:0007669"/>
    <property type="project" value="UniProtKB-UniRule"/>
</dbReference>
<organism evidence="16 17">
    <name type="scientific">Wolbachia pipientis</name>
    <dbReference type="NCBI Taxonomy" id="955"/>
    <lineage>
        <taxon>Bacteria</taxon>
        <taxon>Pseudomonadati</taxon>
        <taxon>Pseudomonadota</taxon>
        <taxon>Alphaproteobacteria</taxon>
        <taxon>Rickettsiales</taxon>
        <taxon>Anaplasmataceae</taxon>
        <taxon>Wolbachieae</taxon>
        <taxon>Wolbachia</taxon>
    </lineage>
</organism>
<evidence type="ECO:0000313" key="16">
    <source>
        <dbReference type="EMBL" id="OEY87127.1"/>
    </source>
</evidence>
<evidence type="ECO:0000256" key="13">
    <source>
        <dbReference type="ARBA" id="ARBA00048390"/>
    </source>
</evidence>
<evidence type="ECO:0000256" key="10">
    <source>
        <dbReference type="ARBA" id="ARBA00023002"/>
    </source>
</evidence>
<accession>A0A1E7QL38</accession>
<dbReference type="Proteomes" id="UP000175679">
    <property type="component" value="Unassembled WGS sequence"/>
</dbReference>
<sequence>MYYYHWIEAFHVISVIMWMAGMLYLPRLYVYHTTVKPGSESDFLLQTMEERLLKYIVNPAMCFSLGLGITLMVKKGAYYYVWFHIKILAILLMLIIHMLCAKHRKDFGAGLNKRTDLYFRILNETVTALIIVIVIMVIVKPCFKF</sequence>
<evidence type="ECO:0000313" key="17">
    <source>
        <dbReference type="Proteomes" id="UP000175679"/>
    </source>
</evidence>
<evidence type="ECO:0000256" key="9">
    <source>
        <dbReference type="ARBA" id="ARBA00022989"/>
    </source>
</evidence>
<dbReference type="UniPathway" id="UPA00251">
    <property type="reaction ID" value="UER00324"/>
</dbReference>
<dbReference type="GO" id="GO:0070818">
    <property type="term" value="F:protoporphyrinogen oxidase activity"/>
    <property type="evidence" value="ECO:0007669"/>
    <property type="project" value="UniProtKB-UniRule"/>
</dbReference>
<dbReference type="Pfam" id="PF03653">
    <property type="entry name" value="UPF0093"/>
    <property type="match status" value="1"/>
</dbReference>
<gene>
    <name evidence="16" type="ORF">BIY23_01425</name>
</gene>
<evidence type="ECO:0000256" key="6">
    <source>
        <dbReference type="ARBA" id="ARBA00022617"/>
    </source>
</evidence>
<evidence type="ECO:0000256" key="5">
    <source>
        <dbReference type="ARBA" id="ARBA00022475"/>
    </source>
</evidence>
<keyword evidence="10 14" id="KW-0560">Oxidoreductase</keyword>
<dbReference type="NCBIfam" id="TIGR00701">
    <property type="entry name" value="protoporphyrinogen oxidase HemJ"/>
    <property type="match status" value="1"/>
</dbReference>
<dbReference type="EC" id="1.3.99.-" evidence="14 15"/>
<keyword evidence="6 14" id="KW-0349">Heme</keyword>
<comment type="subcellular location">
    <subcellularLocation>
        <location evidence="1 14">Cell membrane</location>
        <topology evidence="1 14">Multi-pass membrane protein</topology>
    </subcellularLocation>
</comment>
<keyword evidence="8 14" id="KW-0479">Metal-binding</keyword>
<dbReference type="AlphaFoldDB" id="A0A1E7QL38"/>
<comment type="catalytic activity">
    <reaction evidence="13 14 15">
        <text>protoporphyrinogen IX + 3 A = protoporphyrin IX + 3 AH2</text>
        <dbReference type="Rhea" id="RHEA:62000"/>
        <dbReference type="ChEBI" id="CHEBI:13193"/>
        <dbReference type="ChEBI" id="CHEBI:17499"/>
        <dbReference type="ChEBI" id="CHEBI:57306"/>
        <dbReference type="ChEBI" id="CHEBI:57307"/>
    </reaction>
</comment>
<comment type="caution">
    <text evidence="16">The sequence shown here is derived from an EMBL/GenBank/DDBJ whole genome shotgun (WGS) entry which is preliminary data.</text>
</comment>
<protein>
    <recommendedName>
        <fullName evidence="4 14">Protoporphyrinogen IX oxidase</fullName>
        <shortName evidence="14">PPO</shortName>
        <ecNumber evidence="14 15">1.3.99.-</ecNumber>
    </recommendedName>
</protein>
<evidence type="ECO:0000256" key="3">
    <source>
        <dbReference type="ARBA" id="ARBA00006501"/>
    </source>
</evidence>
<evidence type="ECO:0000256" key="14">
    <source>
        <dbReference type="HAMAP-Rule" id="MF_02239"/>
    </source>
</evidence>
<evidence type="ECO:0000256" key="8">
    <source>
        <dbReference type="ARBA" id="ARBA00022723"/>
    </source>
</evidence>
<dbReference type="RefSeq" id="WP_070064778.1">
    <property type="nucleotide sequence ID" value="NZ_MJMG01000001.1"/>
</dbReference>
<keyword evidence="9 14" id="KW-1133">Transmembrane helix</keyword>
<dbReference type="HAMAP" id="MF_02239">
    <property type="entry name" value="HemJ"/>
    <property type="match status" value="1"/>
</dbReference>
<feature type="binding site" description="axial binding residue" evidence="14">
    <location>
        <position position="86"/>
    </location>
    <ligand>
        <name>heme</name>
        <dbReference type="ChEBI" id="CHEBI:30413"/>
    </ligand>
    <ligandPart>
        <name>Fe</name>
        <dbReference type="ChEBI" id="CHEBI:18248"/>
    </ligandPart>
</feature>
<keyword evidence="11 14" id="KW-0408">Iron</keyword>
<dbReference type="OrthoDB" id="9800824at2"/>
<comment type="subunit">
    <text evidence="14">Homodimer.</text>
</comment>
<comment type="similarity">
    <text evidence="3 14 15">Belongs to the HemJ family.</text>
</comment>
<comment type="cofactor">
    <cofactor evidence="14 15">
        <name>heme b</name>
        <dbReference type="ChEBI" id="CHEBI:60344"/>
    </cofactor>
    <text evidence="14 15">Binds 1 heme b (iron(II)-protoporphyrin IX) group per subunit.</text>
</comment>
<dbReference type="InterPro" id="IPR005265">
    <property type="entry name" value="HemJ-like"/>
</dbReference>
<proteinExistence type="inferred from homology"/>
<reference evidence="16 17" key="1">
    <citation type="submission" date="2016-09" db="EMBL/GenBank/DDBJ databases">
        <title>Genomic evidence for plant-parasitic nematodes as the earliest Wolbachia hosts.</title>
        <authorList>
            <person name="Brown A.M."/>
            <person name="Wasala S.K."/>
            <person name="Howe D.K."/>
            <person name="Peetz A.B."/>
            <person name="Zasada I.A."/>
            <person name="Denver D.R."/>
        </authorList>
    </citation>
    <scope>NUCLEOTIDE SEQUENCE [LARGE SCALE GENOMIC DNA]</scope>
    <source>
        <strain evidence="17">wPpe</strain>
    </source>
</reference>
<dbReference type="GO" id="GO:0005886">
    <property type="term" value="C:plasma membrane"/>
    <property type="evidence" value="ECO:0007669"/>
    <property type="project" value="UniProtKB-SubCell"/>
</dbReference>
<comment type="function">
    <text evidence="14 15">Catalyzes the oxidation of protoporphyrinogen IX to protoporphyrin IX.</text>
</comment>
<evidence type="ECO:0000256" key="11">
    <source>
        <dbReference type="ARBA" id="ARBA00023004"/>
    </source>
</evidence>
<comment type="pathway">
    <text evidence="2 14 15">Porphyrin-containing compound metabolism; protoporphyrin-IX biosynthesis; protoporphyrin-IX from protoporphyrinogen-IX: step 1/1.</text>
</comment>
<evidence type="ECO:0000256" key="12">
    <source>
        <dbReference type="ARBA" id="ARBA00023136"/>
    </source>
</evidence>
<dbReference type="PIRSF" id="PIRSF004638">
    <property type="entry name" value="UCP004638"/>
    <property type="match status" value="1"/>
</dbReference>
<dbReference type="GO" id="GO:0006782">
    <property type="term" value="P:protoporphyrinogen IX biosynthetic process"/>
    <property type="evidence" value="ECO:0007669"/>
    <property type="project" value="UniProtKB-UniRule"/>
</dbReference>
<feature type="transmembrane region" description="Helical" evidence="14">
    <location>
        <begin position="12"/>
        <end position="31"/>
    </location>
</feature>
<feature type="transmembrane region" description="Helical" evidence="14">
    <location>
        <begin position="79"/>
        <end position="100"/>
    </location>
</feature>